<dbReference type="Proteomes" id="UP000269544">
    <property type="component" value="Chromosome"/>
</dbReference>
<dbReference type="InterPro" id="IPR023120">
    <property type="entry name" value="WHTH_transcript_rep_HrcA_IDD"/>
</dbReference>
<organism evidence="7 8">
    <name type="scientific">Aedoeadaptatus ivorii</name>
    <dbReference type="NCBI Taxonomy" id="54006"/>
    <lineage>
        <taxon>Bacteria</taxon>
        <taxon>Bacillati</taxon>
        <taxon>Bacillota</taxon>
        <taxon>Tissierellia</taxon>
        <taxon>Tissierellales</taxon>
        <taxon>Peptoniphilaceae</taxon>
        <taxon>Aedoeadaptatus</taxon>
    </lineage>
</organism>
<dbReference type="SUPFAM" id="SSF46785">
    <property type="entry name" value="Winged helix' DNA-binding domain"/>
    <property type="match status" value="1"/>
</dbReference>
<dbReference type="PIRSF" id="PIRSF005485">
    <property type="entry name" value="HrcA"/>
    <property type="match status" value="1"/>
</dbReference>
<keyword evidence="4 5" id="KW-0804">Transcription</keyword>
<dbReference type="PANTHER" id="PTHR34824">
    <property type="entry name" value="HEAT-INDUCIBLE TRANSCRIPTION REPRESSOR HRCA"/>
    <property type="match status" value="1"/>
</dbReference>
<name>A0A448V0V2_9FIRM</name>
<comment type="function">
    <text evidence="5">Negative regulator of class I heat shock genes (grpE-dnaK-dnaJ and groELS operons). Prevents heat-shock induction of these operons.</text>
</comment>
<dbReference type="OrthoDB" id="9783139at2"/>
<dbReference type="Gene3D" id="1.10.10.10">
    <property type="entry name" value="Winged helix-like DNA-binding domain superfamily/Winged helix DNA-binding domain"/>
    <property type="match status" value="1"/>
</dbReference>
<evidence type="ECO:0000256" key="2">
    <source>
        <dbReference type="ARBA" id="ARBA00023015"/>
    </source>
</evidence>
<keyword evidence="2 5" id="KW-0805">Transcription regulation</keyword>
<dbReference type="Gene3D" id="3.30.450.40">
    <property type="match status" value="1"/>
</dbReference>
<dbReference type="InterPro" id="IPR021153">
    <property type="entry name" value="HrcA_C"/>
</dbReference>
<dbReference type="AlphaFoldDB" id="A0A448V0V2"/>
<dbReference type="HAMAP" id="MF_00081">
    <property type="entry name" value="HrcA"/>
    <property type="match status" value="1"/>
</dbReference>
<feature type="domain" description="Heat-inducible transcription repressor HrcA C-terminal" evidence="6">
    <location>
        <begin position="106"/>
        <end position="320"/>
    </location>
</feature>
<evidence type="ECO:0000256" key="4">
    <source>
        <dbReference type="ARBA" id="ARBA00023163"/>
    </source>
</evidence>
<dbReference type="Pfam" id="PF01628">
    <property type="entry name" value="HrcA"/>
    <property type="match status" value="1"/>
</dbReference>
<evidence type="ECO:0000256" key="3">
    <source>
        <dbReference type="ARBA" id="ARBA00023016"/>
    </source>
</evidence>
<dbReference type="InterPro" id="IPR036388">
    <property type="entry name" value="WH-like_DNA-bd_sf"/>
</dbReference>
<evidence type="ECO:0000313" key="7">
    <source>
        <dbReference type="EMBL" id="VEJ35217.1"/>
    </source>
</evidence>
<evidence type="ECO:0000256" key="1">
    <source>
        <dbReference type="ARBA" id="ARBA00022491"/>
    </source>
</evidence>
<comment type="similarity">
    <text evidence="5">Belongs to the HrcA family.</text>
</comment>
<gene>
    <name evidence="5 7" type="primary">hrcA</name>
    <name evidence="7" type="ORF">NCTC13079_00572</name>
</gene>
<dbReference type="InterPro" id="IPR002571">
    <property type="entry name" value="HrcA"/>
</dbReference>
<keyword evidence="8" id="KW-1185">Reference proteome</keyword>
<evidence type="ECO:0000259" key="6">
    <source>
        <dbReference type="Pfam" id="PF01628"/>
    </source>
</evidence>
<dbReference type="RefSeq" id="WP_126465040.1">
    <property type="nucleotide sequence ID" value="NZ_LR134523.1"/>
</dbReference>
<evidence type="ECO:0000313" key="8">
    <source>
        <dbReference type="Proteomes" id="UP000269544"/>
    </source>
</evidence>
<dbReference type="KEGG" id="piv:NCTC13079_00572"/>
<dbReference type="SUPFAM" id="SSF55781">
    <property type="entry name" value="GAF domain-like"/>
    <property type="match status" value="1"/>
</dbReference>
<keyword evidence="3 5" id="KW-0346">Stress response</keyword>
<accession>A0A448V0V2</accession>
<proteinExistence type="inferred from homology"/>
<dbReference type="InterPro" id="IPR029016">
    <property type="entry name" value="GAF-like_dom_sf"/>
</dbReference>
<dbReference type="EMBL" id="LR134523">
    <property type="protein sequence ID" value="VEJ35217.1"/>
    <property type="molecule type" value="Genomic_DNA"/>
</dbReference>
<dbReference type="GO" id="GO:0045892">
    <property type="term" value="P:negative regulation of DNA-templated transcription"/>
    <property type="evidence" value="ECO:0007669"/>
    <property type="project" value="UniProtKB-UniRule"/>
</dbReference>
<keyword evidence="1 5" id="KW-0678">Repressor</keyword>
<reference evidence="7 8" key="1">
    <citation type="submission" date="2018-12" db="EMBL/GenBank/DDBJ databases">
        <authorList>
            <consortium name="Pathogen Informatics"/>
        </authorList>
    </citation>
    <scope>NUCLEOTIDE SEQUENCE [LARGE SCALE GENOMIC DNA]</scope>
    <source>
        <strain evidence="7 8">NCTC13079</strain>
    </source>
</reference>
<protein>
    <recommendedName>
        <fullName evidence="5">Heat-inducible transcription repressor HrcA</fullName>
    </recommendedName>
</protein>
<sequence length="340" mass="38303">MDQRKTDILNIIIESYIGSPVPVGSGTISKESDLKISSATIRNEMSDLEEMGFLTKPHTSAGRIPSENAYRFYVDEWISEIGHSDALVGLFREAMPPSLLGTEEFYESAIGALADHTKSIAFMLMPKRGDRTIKYMDLIPVSEHLVMLLVVGDRGVVVKRLLPVEFPADEEELRYIREVLSRAFVGISFTEFDGVKFVLSGGLIRYEDFVLRVTEVLSRVASAVEEVEVITGGISNLFRYEEFRDSFKIRSLLEYLGEKRNLLRLAANMPDTPRIQFIIGSENSDEIMREYSVSGQSYPINDSDFAKVGLIGPLRMNYKKSAEALGAFTQALSERLWKER</sequence>
<dbReference type="Gene3D" id="3.30.390.60">
    <property type="entry name" value="Heat-inducible transcription repressor hrca homolog, domain 3"/>
    <property type="match status" value="1"/>
</dbReference>
<dbReference type="InterPro" id="IPR036390">
    <property type="entry name" value="WH_DNA-bd_sf"/>
</dbReference>
<dbReference type="PANTHER" id="PTHR34824:SF1">
    <property type="entry name" value="HEAT-INDUCIBLE TRANSCRIPTION REPRESSOR HRCA"/>
    <property type="match status" value="1"/>
</dbReference>
<dbReference type="GO" id="GO:0003677">
    <property type="term" value="F:DNA binding"/>
    <property type="evidence" value="ECO:0007669"/>
    <property type="project" value="InterPro"/>
</dbReference>
<dbReference type="NCBIfam" id="TIGR00331">
    <property type="entry name" value="hrcA"/>
    <property type="match status" value="1"/>
</dbReference>
<evidence type="ECO:0000256" key="5">
    <source>
        <dbReference type="HAMAP-Rule" id="MF_00081"/>
    </source>
</evidence>